<dbReference type="RefSeq" id="WP_305908737.1">
    <property type="nucleotide sequence ID" value="NZ_CP157743.1"/>
</dbReference>
<protein>
    <submittedName>
        <fullName evidence="1">Uncharacterized protein</fullName>
    </submittedName>
</protein>
<reference evidence="1 2" key="1">
    <citation type="journal article" date="2024" name="Microbiology">
        <title>Methylomarinum rosea sp. nov., a novel halophilic methanotrophic bacterium from the hypersaline Lake Elton.</title>
        <authorList>
            <person name="Suleimanov R.Z."/>
            <person name="Oshkin I.Y."/>
            <person name="Danilova O.V."/>
            <person name="Suzina N.E."/>
            <person name="Dedysh S.N."/>
        </authorList>
    </citation>
    <scope>NUCLEOTIDE SEQUENCE [LARGE SCALE GENOMIC DNA]</scope>
    <source>
        <strain evidence="1 2">Ch1-1</strain>
    </source>
</reference>
<name>A0AAU7P0C7_9GAMM</name>
<accession>A0AAU7P0C7</accession>
<dbReference type="KEGG" id="mech:Q9L42_009200"/>
<gene>
    <name evidence="1" type="ORF">Q9L42_009200</name>
</gene>
<evidence type="ECO:0000313" key="1">
    <source>
        <dbReference type="EMBL" id="XBS22286.1"/>
    </source>
</evidence>
<proteinExistence type="predicted"/>
<dbReference type="AlphaFoldDB" id="A0AAU7P0C7"/>
<evidence type="ECO:0000313" key="2">
    <source>
        <dbReference type="Proteomes" id="UP001225378"/>
    </source>
</evidence>
<sequence>MNINPATSALNLISHSQQKANEAAHTIATLPVQKEEVGGADDFASDELFKPVLSLKEAEQESQAAVKLLQTDQKMQQSLIDEFV</sequence>
<organism evidence="1 2">
    <name type="scientific">Methylomarinum roseum</name>
    <dbReference type="NCBI Taxonomy" id="3067653"/>
    <lineage>
        <taxon>Bacteria</taxon>
        <taxon>Pseudomonadati</taxon>
        <taxon>Pseudomonadota</taxon>
        <taxon>Gammaproteobacteria</taxon>
        <taxon>Methylococcales</taxon>
        <taxon>Methylococcaceae</taxon>
        <taxon>Methylomarinum</taxon>
    </lineage>
</organism>
<keyword evidence="2" id="KW-1185">Reference proteome</keyword>
<dbReference type="EMBL" id="CP157743">
    <property type="protein sequence ID" value="XBS22286.1"/>
    <property type="molecule type" value="Genomic_DNA"/>
</dbReference>
<dbReference type="Proteomes" id="UP001225378">
    <property type="component" value="Chromosome"/>
</dbReference>